<protein>
    <submittedName>
        <fullName evidence="1">Uncharacterized protein</fullName>
    </submittedName>
</protein>
<evidence type="ECO:0000313" key="2">
    <source>
        <dbReference type="EMBL" id="REG27756.1"/>
    </source>
</evidence>
<dbReference type="AlphaFoldDB" id="A0AAC8TCT2"/>
<dbReference type="KEGG" id="age:AA314_01342"/>
<evidence type="ECO:0000313" key="4">
    <source>
        <dbReference type="Proteomes" id="UP000256345"/>
    </source>
</evidence>
<proteinExistence type="predicted"/>
<keyword evidence="4" id="KW-1185">Reference proteome</keyword>
<dbReference type="EMBL" id="QUMU01000009">
    <property type="protein sequence ID" value="REG27756.1"/>
    <property type="molecule type" value="Genomic_DNA"/>
</dbReference>
<dbReference type="Proteomes" id="UP000035579">
    <property type="component" value="Chromosome"/>
</dbReference>
<dbReference type="RefSeq" id="WP_116120559.1">
    <property type="nucleotide sequence ID" value="NZ_CP011509.1"/>
</dbReference>
<gene>
    <name evidence="1" type="ORF">AA314_01342</name>
    <name evidence="2" type="ORF">ATI61_10993</name>
</gene>
<evidence type="ECO:0000313" key="1">
    <source>
        <dbReference type="EMBL" id="AKI99715.1"/>
    </source>
</evidence>
<accession>A0AAC8TCT2</accession>
<dbReference type="EMBL" id="CP011509">
    <property type="protein sequence ID" value="AKI99715.1"/>
    <property type="molecule type" value="Genomic_DNA"/>
</dbReference>
<name>A0AAC8TCT2_9BACT</name>
<sequence length="100" mass="10958">MPKGAVISFDLKPQGSEDYKTAYSILGNAGFTVTTPNMTIFLPNTTVVGTIPDDWTAERLRDAVIFEFRNAGLNLTSILCGVITDWAVLGDRVDYKTLAR</sequence>
<organism evidence="1 3">
    <name type="scientific">Archangium gephyra</name>
    <dbReference type="NCBI Taxonomy" id="48"/>
    <lineage>
        <taxon>Bacteria</taxon>
        <taxon>Pseudomonadati</taxon>
        <taxon>Myxococcota</taxon>
        <taxon>Myxococcia</taxon>
        <taxon>Myxococcales</taxon>
        <taxon>Cystobacterineae</taxon>
        <taxon>Archangiaceae</taxon>
        <taxon>Archangium</taxon>
    </lineage>
</organism>
<evidence type="ECO:0000313" key="3">
    <source>
        <dbReference type="Proteomes" id="UP000035579"/>
    </source>
</evidence>
<dbReference type="Proteomes" id="UP000256345">
    <property type="component" value="Unassembled WGS sequence"/>
</dbReference>
<reference evidence="2 4" key="2">
    <citation type="submission" date="2018-08" db="EMBL/GenBank/DDBJ databases">
        <title>Genomic Encyclopedia of Archaeal and Bacterial Type Strains, Phase II (KMG-II): from individual species to whole genera.</title>
        <authorList>
            <person name="Goeker M."/>
        </authorList>
    </citation>
    <scope>NUCLEOTIDE SEQUENCE [LARGE SCALE GENOMIC DNA]</scope>
    <source>
        <strain evidence="2 4">DSM 2261</strain>
    </source>
</reference>
<reference evidence="1 3" key="1">
    <citation type="submission" date="2015-05" db="EMBL/GenBank/DDBJ databases">
        <title>Genome assembly of Archangium gephyra DSM 2261.</title>
        <authorList>
            <person name="Sharma G."/>
            <person name="Subramanian S."/>
        </authorList>
    </citation>
    <scope>NUCLEOTIDE SEQUENCE [LARGE SCALE GENOMIC DNA]</scope>
    <source>
        <strain evidence="1 3">DSM 2261</strain>
    </source>
</reference>